<organism evidence="1">
    <name type="scientific">Oryza sativa subsp. japonica</name>
    <name type="common">Rice</name>
    <dbReference type="NCBI Taxonomy" id="39947"/>
    <lineage>
        <taxon>Eukaryota</taxon>
        <taxon>Viridiplantae</taxon>
        <taxon>Streptophyta</taxon>
        <taxon>Embryophyta</taxon>
        <taxon>Tracheophyta</taxon>
        <taxon>Spermatophyta</taxon>
        <taxon>Magnoliopsida</taxon>
        <taxon>Liliopsida</taxon>
        <taxon>Poales</taxon>
        <taxon>Poaceae</taxon>
        <taxon>BOP clade</taxon>
        <taxon>Oryzoideae</taxon>
        <taxon>Oryzeae</taxon>
        <taxon>Oryzinae</taxon>
        <taxon>Oryza</taxon>
        <taxon>Oryza sativa</taxon>
    </lineage>
</organism>
<proteinExistence type="predicted"/>
<sequence length="113" mass="13141">MTLNLWFVYGAYNQNTEHIACLPMVWDNQPMAAICRRCSWSRTEAENKQLIDKLLHWRSNLMAQWVECVHGMADVVDDIIYLSVKAHDGCFGLGSVSVRELKQLTNYFLRFTI</sequence>
<accession>Q8LRI1</accession>
<name>Q8LRI1_ORYSJ</name>
<dbReference type="EMBL" id="AP003052">
    <property type="protein sequence ID" value="BAB92168.1"/>
    <property type="molecule type" value="Genomic_DNA"/>
</dbReference>
<reference evidence="1" key="1">
    <citation type="journal article" date="2002" name="Nature">
        <title>The genome sequence and structure of rice chromosome 1.</title>
        <authorList>
            <person name="Sasaki T."/>
            <person name="Matsumoto T."/>
            <person name="Yamamoto K."/>
            <person name="Sakata K."/>
            <person name="Baba T."/>
            <person name="Katayose Y."/>
            <person name="Wu J."/>
            <person name="Niimura Y."/>
            <person name="Cheng Z."/>
            <person name="Nagamura Y."/>
            <person name="Antonio B.A."/>
            <person name="Kanamori H."/>
            <person name="Hosokawa S."/>
            <person name="Masukawa M."/>
            <person name="Arikawa K."/>
            <person name="Chiden Y."/>
            <person name="Hayashi M."/>
            <person name="Okamoto M."/>
            <person name="Ando T."/>
            <person name="Aoki H."/>
            <person name="Arita K."/>
            <person name="Hamada M."/>
            <person name="Harada C."/>
            <person name="Hijishita S."/>
            <person name="Honda M."/>
            <person name="Ichikawa Y."/>
            <person name="Idonuma A."/>
            <person name="Iijima M."/>
            <person name="Ikeda M."/>
            <person name="Ikeno M."/>
            <person name="Itoh S."/>
            <person name="Itoh T."/>
            <person name="Itoh Y."/>
            <person name="Itoh Y."/>
            <person name="Iwabuchi A."/>
            <person name="Kamiya K."/>
            <person name="Karasawa W."/>
            <person name="Katagiri S."/>
            <person name="Kikuta A."/>
            <person name="Kobayashi N."/>
            <person name="Kono I."/>
            <person name="Machita K."/>
            <person name="Maehara T."/>
            <person name="Mizuno H."/>
            <person name="Mizubayashi T."/>
            <person name="Mukai Y."/>
            <person name="Nagasaki H."/>
            <person name="Nakashima M."/>
            <person name="Nakama Y."/>
            <person name="Nakamichi Y."/>
            <person name="Nakamura M."/>
            <person name="Namiki N."/>
            <person name="Negishi M."/>
            <person name="Ohta I."/>
            <person name="Ono N."/>
            <person name="Saji S."/>
            <person name="Sakai K."/>
            <person name="Shibata M."/>
            <person name="Shimokawa T."/>
            <person name="Shomura A."/>
            <person name="Song J."/>
            <person name="Takazaki Y."/>
            <person name="Terasawa K."/>
            <person name="Tsuji K."/>
            <person name="Waki K."/>
            <person name="Yamagata H."/>
            <person name="Yamane H."/>
            <person name="Yoshiki S."/>
            <person name="Yoshihara R."/>
            <person name="Yukawa K."/>
            <person name="Zhong H."/>
            <person name="Iwama H."/>
            <person name="Endo T."/>
            <person name="Ito H."/>
            <person name="Hahn J.H."/>
            <person name="Kim H.I."/>
            <person name="Eun M.Y."/>
            <person name="Yano M."/>
            <person name="Jiang J."/>
            <person name="Gojobori T."/>
        </authorList>
    </citation>
    <scope>NUCLEOTIDE SEQUENCE [LARGE SCALE GENOMIC DNA]</scope>
</reference>
<dbReference type="Proteomes" id="UP000817658">
    <property type="component" value="Chromosome 1"/>
</dbReference>
<dbReference type="AlphaFoldDB" id="Q8LRI1"/>
<evidence type="ECO:0000313" key="1">
    <source>
        <dbReference type="EMBL" id="BAB92168.1"/>
    </source>
</evidence>
<gene>
    <name evidence="1" type="primary">OSJNBa0016I09.20</name>
</gene>
<protein>
    <submittedName>
        <fullName evidence="1">Uncharacterized protein</fullName>
    </submittedName>
</protein>